<dbReference type="OrthoDB" id="41532at2759"/>
<dbReference type="PANTHER" id="PTHR47876">
    <property type="entry name" value="OS08G0260000 PROTEIN"/>
    <property type="match status" value="1"/>
</dbReference>
<gene>
    <name evidence="1" type="ORF">IFM89_010165</name>
</gene>
<name>A0A835IDD1_9MAGN</name>
<dbReference type="PANTHER" id="PTHR47876:SF2">
    <property type="entry name" value="GCN5-RELATED N-ACETYLTRANSFERASE 7, CHLOROPLASTIC"/>
    <property type="match status" value="1"/>
</dbReference>
<protein>
    <recommendedName>
        <fullName evidence="3">N-acetyltransferase domain-containing protein</fullName>
    </recommendedName>
</protein>
<reference evidence="1 2" key="1">
    <citation type="submission" date="2020-10" db="EMBL/GenBank/DDBJ databases">
        <title>The Coptis chinensis genome and diversification of protoberbering-type alkaloids.</title>
        <authorList>
            <person name="Wang B."/>
            <person name="Shu S."/>
            <person name="Song C."/>
            <person name="Liu Y."/>
        </authorList>
    </citation>
    <scope>NUCLEOTIDE SEQUENCE [LARGE SCALE GENOMIC DNA]</scope>
    <source>
        <strain evidence="1">HL-2020</strain>
        <tissue evidence="1">Leaf</tissue>
    </source>
</reference>
<sequence>MKMALLSPSPPPLLLLNNTSLKTSKSQNQISFHLNFTNPKSNINLSSLLIISRRNRKSRYIFRSVANSQLCTTTTHETITLDRSSILVHESSDENELWAAACLRARTFFVRKEPFHGTEDHIKYMAEREFEALKERIAGKRIGFKRVSCINATVPLSRMSGSLDDLCSVCKYSDNGEGRLVIGTLDLNQCLRLPDEITGKRPEGIGSDFARAYLSNVCVAKELHKNGVGSSLVAMSKNVAKEWGNDP</sequence>
<comment type="caution">
    <text evidence="1">The sequence shown here is derived from an EMBL/GenBank/DDBJ whole genome shotgun (WGS) entry which is preliminary data.</text>
</comment>
<dbReference type="AlphaFoldDB" id="A0A835IDD1"/>
<proteinExistence type="predicted"/>
<evidence type="ECO:0000313" key="1">
    <source>
        <dbReference type="EMBL" id="KAF9613723.1"/>
    </source>
</evidence>
<evidence type="ECO:0008006" key="3">
    <source>
        <dbReference type="Google" id="ProtNLM"/>
    </source>
</evidence>
<evidence type="ECO:0000313" key="2">
    <source>
        <dbReference type="Proteomes" id="UP000631114"/>
    </source>
</evidence>
<dbReference type="Proteomes" id="UP000631114">
    <property type="component" value="Unassembled WGS sequence"/>
</dbReference>
<dbReference type="EMBL" id="JADFTS010000003">
    <property type="protein sequence ID" value="KAF9613723.1"/>
    <property type="molecule type" value="Genomic_DNA"/>
</dbReference>
<dbReference type="GO" id="GO:0009507">
    <property type="term" value="C:chloroplast"/>
    <property type="evidence" value="ECO:0007669"/>
    <property type="project" value="TreeGrafter"/>
</dbReference>
<keyword evidence="2" id="KW-1185">Reference proteome</keyword>
<accession>A0A835IDD1</accession>
<organism evidence="1 2">
    <name type="scientific">Coptis chinensis</name>
    <dbReference type="NCBI Taxonomy" id="261450"/>
    <lineage>
        <taxon>Eukaryota</taxon>
        <taxon>Viridiplantae</taxon>
        <taxon>Streptophyta</taxon>
        <taxon>Embryophyta</taxon>
        <taxon>Tracheophyta</taxon>
        <taxon>Spermatophyta</taxon>
        <taxon>Magnoliopsida</taxon>
        <taxon>Ranunculales</taxon>
        <taxon>Ranunculaceae</taxon>
        <taxon>Coptidoideae</taxon>
        <taxon>Coptis</taxon>
    </lineage>
</organism>